<gene>
    <name evidence="3" type="ORF">ANIA_08299</name>
</gene>
<evidence type="ECO:0000313" key="3">
    <source>
        <dbReference type="EMBL" id="CBF80261.1"/>
    </source>
</evidence>
<dbReference type="GO" id="GO:0016491">
    <property type="term" value="F:oxidoreductase activity"/>
    <property type="evidence" value="ECO:0000318"/>
    <property type="project" value="GO_Central"/>
</dbReference>
<organism evidence="3 4">
    <name type="scientific">Emericella nidulans (strain FGSC A4 / ATCC 38163 / CBS 112.46 / NRRL 194 / M139)</name>
    <name type="common">Aspergillus nidulans</name>
    <dbReference type="NCBI Taxonomy" id="227321"/>
    <lineage>
        <taxon>Eukaryota</taxon>
        <taxon>Fungi</taxon>
        <taxon>Dikarya</taxon>
        <taxon>Ascomycota</taxon>
        <taxon>Pezizomycotina</taxon>
        <taxon>Eurotiomycetes</taxon>
        <taxon>Eurotiomycetidae</taxon>
        <taxon>Eurotiales</taxon>
        <taxon>Aspergillaceae</taxon>
        <taxon>Aspergillus</taxon>
        <taxon>Aspergillus subgen. Nidulantes</taxon>
    </lineage>
</organism>
<keyword evidence="4" id="KW-1185">Reference proteome</keyword>
<reference evidence="4" key="2">
    <citation type="journal article" date="2009" name="Fungal Genet. Biol.">
        <title>The 2008 update of the Aspergillus nidulans genome annotation: a community effort.</title>
        <authorList>
            <person name="Wortman J.R."/>
            <person name="Gilsenan J.M."/>
            <person name="Joardar V."/>
            <person name="Deegan J."/>
            <person name="Clutterbuck J."/>
            <person name="Andersen M.R."/>
            <person name="Archer D."/>
            <person name="Bencina M."/>
            <person name="Braus G."/>
            <person name="Coutinho P."/>
            <person name="von Dohren H."/>
            <person name="Doonan J."/>
            <person name="Driessen A.J."/>
            <person name="Durek P."/>
            <person name="Espeso E."/>
            <person name="Fekete E."/>
            <person name="Flipphi M."/>
            <person name="Estrada C.G."/>
            <person name="Geysens S."/>
            <person name="Goldman G."/>
            <person name="de Groot P.W."/>
            <person name="Hansen K."/>
            <person name="Harris S.D."/>
            <person name="Heinekamp T."/>
            <person name="Helmstaedt K."/>
            <person name="Henrissat B."/>
            <person name="Hofmann G."/>
            <person name="Homan T."/>
            <person name="Horio T."/>
            <person name="Horiuchi H."/>
            <person name="James S."/>
            <person name="Jones M."/>
            <person name="Karaffa L."/>
            <person name="Karanyi Z."/>
            <person name="Kato M."/>
            <person name="Keller N."/>
            <person name="Kelly D.E."/>
            <person name="Kiel J.A."/>
            <person name="Kim J.M."/>
            <person name="van der Klei I.J."/>
            <person name="Klis F.M."/>
            <person name="Kovalchuk A."/>
            <person name="Krasevec N."/>
            <person name="Kubicek C.P."/>
            <person name="Liu B."/>
            <person name="Maccabe A."/>
            <person name="Meyer V."/>
            <person name="Mirabito P."/>
            <person name="Miskei M."/>
            <person name="Mos M."/>
            <person name="Mullins J."/>
            <person name="Nelson D.R."/>
            <person name="Nielsen J."/>
            <person name="Oakley B.R."/>
            <person name="Osmani S.A."/>
            <person name="Pakula T."/>
            <person name="Paszewski A."/>
            <person name="Paulsen I."/>
            <person name="Pilsyk S."/>
            <person name="Pocsi I."/>
            <person name="Punt P.J."/>
            <person name="Ram A.F."/>
            <person name="Ren Q."/>
            <person name="Robellet X."/>
            <person name="Robson G."/>
            <person name="Seiboth B."/>
            <person name="van Solingen P."/>
            <person name="Specht T."/>
            <person name="Sun J."/>
            <person name="Taheri-Talesh N."/>
            <person name="Takeshita N."/>
            <person name="Ussery D."/>
            <person name="vanKuyk P.A."/>
            <person name="Visser H."/>
            <person name="van de Vondervoort P.J."/>
            <person name="de Vries R.P."/>
            <person name="Walton J."/>
            <person name="Xiang X."/>
            <person name="Xiong Y."/>
            <person name="Zeng A.P."/>
            <person name="Brandt B.W."/>
            <person name="Cornell M.J."/>
            <person name="van den Hondel C.A."/>
            <person name="Visser J."/>
            <person name="Oliver S.G."/>
            <person name="Turner G."/>
        </authorList>
    </citation>
    <scope>GENOME REANNOTATION</scope>
    <source>
        <strain evidence="4">FGSC A4 / ATCC 38163 / CBS 112.46 / NRRL 194 / M139</strain>
    </source>
</reference>
<sequence>MPTSRTLLVLGSGPGIGVAVASRFAQEHFDCVAIFARTGSQLQLDQDAIHTAVQKVRREVVVKAWQVDITRVGGSNFFDFPTEEMKSDFQWAVPLLLKNKEKNPGLDYKPSILVTSSLLPVDPIPELFSLSLVKAAQANMVKSLEKMFRARGMSQFTDINHLLNAEVLFEELDHLNEVPNPLGQNYAEHHFEEPDFSCFGHQLWL</sequence>
<keyword evidence="2" id="KW-0560">Oxidoreductase</keyword>
<dbReference type="OrthoDB" id="5336600at2759"/>
<evidence type="ECO:0000256" key="1">
    <source>
        <dbReference type="ARBA" id="ARBA00006484"/>
    </source>
</evidence>
<dbReference type="AlphaFoldDB" id="Q5ATT1"/>
<proteinExistence type="inferred from homology"/>
<evidence type="ECO:0000256" key="2">
    <source>
        <dbReference type="ARBA" id="ARBA00023002"/>
    </source>
</evidence>
<dbReference type="PANTHER" id="PTHR43669:SF3">
    <property type="entry name" value="ALCOHOL DEHYDROGENASE, PUTATIVE (AFU_ORTHOLOGUE AFUA_3G03445)-RELATED"/>
    <property type="match status" value="1"/>
</dbReference>
<dbReference type="InParanoid" id="Q5ATT1"/>
<dbReference type="Proteomes" id="UP000000560">
    <property type="component" value="Chromosome V"/>
</dbReference>
<reference evidence="4" key="1">
    <citation type="journal article" date="2005" name="Nature">
        <title>Sequencing of Aspergillus nidulans and comparative analysis with A. fumigatus and A. oryzae.</title>
        <authorList>
            <person name="Galagan J.E."/>
            <person name="Calvo S.E."/>
            <person name="Cuomo C."/>
            <person name="Ma L.J."/>
            <person name="Wortman J.R."/>
            <person name="Batzoglou S."/>
            <person name="Lee S.I."/>
            <person name="Basturkmen M."/>
            <person name="Spevak C.C."/>
            <person name="Clutterbuck J."/>
            <person name="Kapitonov V."/>
            <person name="Jurka J."/>
            <person name="Scazzocchio C."/>
            <person name="Farman M."/>
            <person name="Butler J."/>
            <person name="Purcell S."/>
            <person name="Harris S."/>
            <person name="Braus G.H."/>
            <person name="Draht O."/>
            <person name="Busch S."/>
            <person name="D'Enfert C."/>
            <person name="Bouchier C."/>
            <person name="Goldman G.H."/>
            <person name="Bell-Pedersen D."/>
            <person name="Griffiths-Jones S."/>
            <person name="Doonan J.H."/>
            <person name="Yu J."/>
            <person name="Vienken K."/>
            <person name="Pain A."/>
            <person name="Freitag M."/>
            <person name="Selker E.U."/>
            <person name="Archer D.B."/>
            <person name="Penalva M.A."/>
            <person name="Oakley B.R."/>
            <person name="Momany M."/>
            <person name="Tanaka T."/>
            <person name="Kumagai T."/>
            <person name="Asai K."/>
            <person name="Machida M."/>
            <person name="Nierman W.C."/>
            <person name="Denning D.W."/>
            <person name="Caddick M."/>
            <person name="Hynes M."/>
            <person name="Paoletti M."/>
            <person name="Fischer R."/>
            <person name="Miller B."/>
            <person name="Dyer P."/>
            <person name="Sachs M.S."/>
            <person name="Osmani S.A."/>
            <person name="Birren B.W."/>
        </authorList>
    </citation>
    <scope>NUCLEOTIDE SEQUENCE [LARGE SCALE GENOMIC DNA]</scope>
    <source>
        <strain evidence="4">FGSC A4 / ATCC 38163 / CBS 112.46 / NRRL 194 / M139</strain>
    </source>
</reference>
<dbReference type="EMBL" id="BN001305">
    <property type="protein sequence ID" value="CBF80261.1"/>
    <property type="molecule type" value="Genomic_DNA"/>
</dbReference>
<dbReference type="PANTHER" id="PTHR43669">
    <property type="entry name" value="5-KETO-D-GLUCONATE 5-REDUCTASE"/>
    <property type="match status" value="1"/>
</dbReference>
<dbReference type="GeneID" id="2868876"/>
<dbReference type="Gene3D" id="3.40.50.720">
    <property type="entry name" value="NAD(P)-binding Rossmann-like Domain"/>
    <property type="match status" value="1"/>
</dbReference>
<dbReference type="InterPro" id="IPR036291">
    <property type="entry name" value="NAD(P)-bd_dom_sf"/>
</dbReference>
<dbReference type="SUPFAM" id="SSF51735">
    <property type="entry name" value="NAD(P)-binding Rossmann-fold domains"/>
    <property type="match status" value="1"/>
</dbReference>
<comment type="similarity">
    <text evidence="1">Belongs to the short-chain dehydrogenases/reductases (SDR) family.</text>
</comment>
<dbReference type="KEGG" id="ani:ANIA_08299"/>
<evidence type="ECO:0000313" key="4">
    <source>
        <dbReference type="Proteomes" id="UP000000560"/>
    </source>
</evidence>
<accession>C8VDY9</accession>
<name>Q5ATT1_EMENI</name>
<protein>
    <submittedName>
        <fullName evidence="3">Short-chain alcohol dehydrogenase, putative (AFU_orthologue AFUA_3G03445)</fullName>
    </submittedName>
</protein>
<accession>Q5ATT1</accession>
<dbReference type="HOGENOM" id="CLU_1337504_0_0_1"/>
<dbReference type="RefSeq" id="XP_681568.1">
    <property type="nucleotide sequence ID" value="XM_676476.1"/>
</dbReference>